<evidence type="ECO:0000259" key="5">
    <source>
        <dbReference type="PROSITE" id="PS51462"/>
    </source>
</evidence>
<comment type="caution">
    <text evidence="6">The sequence shown here is derived from an EMBL/GenBank/DDBJ whole genome shotgun (WGS) entry which is preliminary data.</text>
</comment>
<protein>
    <submittedName>
        <fullName evidence="6">NUDIX hydrolase</fullName>
    </submittedName>
</protein>
<dbReference type="InterPro" id="IPR000086">
    <property type="entry name" value="NUDIX_hydrolase_dom"/>
</dbReference>
<proteinExistence type="predicted"/>
<evidence type="ECO:0000256" key="1">
    <source>
        <dbReference type="ARBA" id="ARBA00001946"/>
    </source>
</evidence>
<comment type="cofactor">
    <cofactor evidence="1">
        <name>Mg(2+)</name>
        <dbReference type="ChEBI" id="CHEBI:18420"/>
    </cofactor>
</comment>
<evidence type="ECO:0000256" key="3">
    <source>
        <dbReference type="ARBA" id="ARBA00022801"/>
    </source>
</evidence>
<gene>
    <name evidence="6" type="ORF">NK718_00980</name>
</gene>
<evidence type="ECO:0000313" key="7">
    <source>
        <dbReference type="Proteomes" id="UP001205890"/>
    </source>
</evidence>
<dbReference type="EMBL" id="JANCLU010000001">
    <property type="protein sequence ID" value="MCP8937079.1"/>
    <property type="molecule type" value="Genomic_DNA"/>
</dbReference>
<dbReference type="PROSITE" id="PS51462">
    <property type="entry name" value="NUDIX"/>
    <property type="match status" value="1"/>
</dbReference>
<dbReference type="SUPFAM" id="SSF55811">
    <property type="entry name" value="Nudix"/>
    <property type="match status" value="1"/>
</dbReference>
<reference evidence="6 7" key="1">
    <citation type="submission" date="2022-07" db="EMBL/GenBank/DDBJ databases">
        <authorList>
            <person name="Li W.-J."/>
            <person name="Deng Q.-Q."/>
        </authorList>
    </citation>
    <scope>NUCLEOTIDE SEQUENCE [LARGE SCALE GENOMIC DNA]</scope>
    <source>
        <strain evidence="6 7">SYSU M60028</strain>
    </source>
</reference>
<dbReference type="RefSeq" id="WP_254737657.1">
    <property type="nucleotide sequence ID" value="NZ_JANCLU010000001.1"/>
</dbReference>
<dbReference type="Pfam" id="PF00293">
    <property type="entry name" value="NUDIX"/>
    <property type="match status" value="1"/>
</dbReference>
<dbReference type="InterPro" id="IPR047198">
    <property type="entry name" value="DDP-like_NUDIX"/>
</dbReference>
<sequence length="157" mass="18028">MKAHRDHGFEADAPPRVQYAALPYRYDRGELFVLLVTSRDTGRWIIPKGWPVHGKKPHKSAAREALEEAGVVGVVAKKPVGVFEYWKRLSDSFALCAVRVFPLYVERQRAEWREQGQRQLLWTRPSEAAELVDEPGLSAIILAFEERMRERMARLAS</sequence>
<keyword evidence="3 6" id="KW-0378">Hydrolase</keyword>
<organism evidence="6 7">
    <name type="scientific">Alsobacter ponti</name>
    <dbReference type="NCBI Taxonomy" id="2962936"/>
    <lineage>
        <taxon>Bacteria</taxon>
        <taxon>Pseudomonadati</taxon>
        <taxon>Pseudomonadota</taxon>
        <taxon>Alphaproteobacteria</taxon>
        <taxon>Hyphomicrobiales</taxon>
        <taxon>Alsobacteraceae</taxon>
        <taxon>Alsobacter</taxon>
    </lineage>
</organism>
<name>A0ABT1L6P2_9HYPH</name>
<keyword evidence="7" id="KW-1185">Reference proteome</keyword>
<evidence type="ECO:0000256" key="4">
    <source>
        <dbReference type="ARBA" id="ARBA00022842"/>
    </source>
</evidence>
<dbReference type="CDD" id="cd04666">
    <property type="entry name" value="NUDIX_DIPP2_like_Nudt4"/>
    <property type="match status" value="1"/>
</dbReference>
<dbReference type="Proteomes" id="UP001205890">
    <property type="component" value="Unassembled WGS sequence"/>
</dbReference>
<feature type="domain" description="Nudix hydrolase" evidence="5">
    <location>
        <begin position="14"/>
        <end position="145"/>
    </location>
</feature>
<keyword evidence="4" id="KW-0460">Magnesium</keyword>
<dbReference type="PANTHER" id="PTHR12629:SF0">
    <property type="entry name" value="DIPHOSPHOINOSITOL-POLYPHOSPHATE DIPHOSPHATASE"/>
    <property type="match status" value="1"/>
</dbReference>
<dbReference type="InterPro" id="IPR015797">
    <property type="entry name" value="NUDIX_hydrolase-like_dom_sf"/>
</dbReference>
<evidence type="ECO:0000256" key="2">
    <source>
        <dbReference type="ARBA" id="ARBA00022723"/>
    </source>
</evidence>
<dbReference type="PANTHER" id="PTHR12629">
    <property type="entry name" value="DIPHOSPHOINOSITOL POLYPHOSPHATE PHOSPHOHYDROLASE"/>
    <property type="match status" value="1"/>
</dbReference>
<keyword evidence="2" id="KW-0479">Metal-binding</keyword>
<accession>A0ABT1L6P2</accession>
<dbReference type="GO" id="GO:0016787">
    <property type="term" value="F:hydrolase activity"/>
    <property type="evidence" value="ECO:0007669"/>
    <property type="project" value="UniProtKB-KW"/>
</dbReference>
<dbReference type="Gene3D" id="3.90.79.10">
    <property type="entry name" value="Nucleoside Triphosphate Pyrophosphohydrolase"/>
    <property type="match status" value="1"/>
</dbReference>
<evidence type="ECO:0000313" key="6">
    <source>
        <dbReference type="EMBL" id="MCP8937079.1"/>
    </source>
</evidence>